<dbReference type="AlphaFoldDB" id="A0A167KEF0"/>
<organism evidence="1 2">
    <name type="scientific">Phycomyces blakesleeanus (strain ATCC 8743b / DSM 1359 / FGSC 10004 / NBRC 33097 / NRRL 1555)</name>
    <dbReference type="NCBI Taxonomy" id="763407"/>
    <lineage>
        <taxon>Eukaryota</taxon>
        <taxon>Fungi</taxon>
        <taxon>Fungi incertae sedis</taxon>
        <taxon>Mucoromycota</taxon>
        <taxon>Mucoromycotina</taxon>
        <taxon>Mucoromycetes</taxon>
        <taxon>Mucorales</taxon>
        <taxon>Phycomycetaceae</taxon>
        <taxon>Phycomyces</taxon>
    </lineage>
</organism>
<accession>A0A167KEF0</accession>
<evidence type="ECO:0000313" key="2">
    <source>
        <dbReference type="Proteomes" id="UP000077315"/>
    </source>
</evidence>
<dbReference type="EMBL" id="KV440997">
    <property type="protein sequence ID" value="OAD67906.1"/>
    <property type="molecule type" value="Genomic_DNA"/>
</dbReference>
<keyword evidence="2" id="KW-1185">Reference proteome</keyword>
<dbReference type="VEuPathDB" id="FungiDB:PHYBLDRAFT_150992"/>
<protein>
    <submittedName>
        <fullName evidence="1">Uncharacterized protein</fullName>
    </submittedName>
</protein>
<evidence type="ECO:0000313" key="1">
    <source>
        <dbReference type="EMBL" id="OAD67906.1"/>
    </source>
</evidence>
<name>A0A167KEF0_PHYB8</name>
<dbReference type="Proteomes" id="UP000077315">
    <property type="component" value="Unassembled WGS sequence"/>
</dbReference>
<reference evidence="2" key="1">
    <citation type="submission" date="2015-06" db="EMBL/GenBank/DDBJ databases">
        <title>Expansion of signal transduction pathways in fungi by whole-genome duplication.</title>
        <authorList>
            <consortium name="DOE Joint Genome Institute"/>
            <person name="Corrochano L.M."/>
            <person name="Kuo A."/>
            <person name="Marcet-Houben M."/>
            <person name="Polaino S."/>
            <person name="Salamov A."/>
            <person name="Villalobos J.M."/>
            <person name="Alvarez M.I."/>
            <person name="Avalos J."/>
            <person name="Benito E.P."/>
            <person name="Benoit I."/>
            <person name="Burger G."/>
            <person name="Camino L.P."/>
            <person name="Canovas D."/>
            <person name="Cerda-Olmedo E."/>
            <person name="Cheng J.-F."/>
            <person name="Dominguez A."/>
            <person name="Elias M."/>
            <person name="Eslava A.P."/>
            <person name="Glaser F."/>
            <person name="Grimwood J."/>
            <person name="Gutierrez G."/>
            <person name="Heitman J."/>
            <person name="Henrissat B."/>
            <person name="Iturriaga E.A."/>
            <person name="Lang B.F."/>
            <person name="Lavin J.L."/>
            <person name="Lee S."/>
            <person name="Li W."/>
            <person name="Lindquist E."/>
            <person name="Lopez-Garcia S."/>
            <person name="Luque E.M."/>
            <person name="Marcos A.T."/>
            <person name="Martin J."/>
            <person name="McCluskey K."/>
            <person name="Medina H.R."/>
            <person name="Miralles-Duran A."/>
            <person name="Miyazaki A."/>
            <person name="Munoz-Torres E."/>
            <person name="Oguiza J.A."/>
            <person name="Ohm R."/>
            <person name="Olmedo M."/>
            <person name="Orejas M."/>
            <person name="Ortiz-Castellanos L."/>
            <person name="Pisabarro A.G."/>
            <person name="Rodriguez-Romero J."/>
            <person name="Ruiz-Herrera J."/>
            <person name="Ruiz-Vazquez R."/>
            <person name="Sanz C."/>
            <person name="Schackwitz W."/>
            <person name="Schmutz J."/>
            <person name="Shahriari M."/>
            <person name="Shelest E."/>
            <person name="Silva-Franco F."/>
            <person name="Soanes D."/>
            <person name="Syed K."/>
            <person name="Tagua V.G."/>
            <person name="Talbot N.J."/>
            <person name="Thon M."/>
            <person name="De vries R.P."/>
            <person name="Wiebenga A."/>
            <person name="Yadav J.S."/>
            <person name="Braun E.L."/>
            <person name="Baker S."/>
            <person name="Garre V."/>
            <person name="Horwitz B."/>
            <person name="Torres-Martinez S."/>
            <person name="Idnurm A."/>
            <person name="Herrera-Estrella A."/>
            <person name="Gabaldon T."/>
            <person name="Grigoriev I.V."/>
        </authorList>
    </citation>
    <scope>NUCLEOTIDE SEQUENCE [LARGE SCALE GENOMIC DNA]</scope>
    <source>
        <strain evidence="2">NRRL 1555(-)</strain>
    </source>
</reference>
<sequence>MSNTTSSVKYWTRSMEKANIELHRDPKTFKTSVLITELYTTKTRNTCVEFVQPFPNTD</sequence>
<dbReference type="GeneID" id="28993493"/>
<proteinExistence type="predicted"/>
<gene>
    <name evidence="1" type="ORF">PHYBLDRAFT_150992</name>
</gene>
<dbReference type="RefSeq" id="XP_018285946.1">
    <property type="nucleotide sequence ID" value="XM_018432587.1"/>
</dbReference>
<dbReference type="InParanoid" id="A0A167KEF0"/>